<organism evidence="2 3">
    <name type="scientific">Streptomyces enissocaesilis</name>
    <dbReference type="NCBI Taxonomy" id="332589"/>
    <lineage>
        <taxon>Bacteria</taxon>
        <taxon>Bacillati</taxon>
        <taxon>Actinomycetota</taxon>
        <taxon>Actinomycetes</taxon>
        <taxon>Kitasatosporales</taxon>
        <taxon>Streptomycetaceae</taxon>
        <taxon>Streptomyces</taxon>
        <taxon>Streptomyces rochei group</taxon>
    </lineage>
</organism>
<proteinExistence type="predicted"/>
<name>A0ABP6JGZ2_9ACTN</name>
<gene>
    <name evidence="2" type="ORF">GCM10010446_14300</name>
</gene>
<dbReference type="EMBL" id="BAAAUD010000013">
    <property type="protein sequence ID" value="GAA2930690.1"/>
    <property type="molecule type" value="Genomic_DNA"/>
</dbReference>
<sequence>MPQDVAKERGNAYQLIDCPVLTLWDEGSGAAGQTHDVLDVWKHPPRCPQRAHRPVRAPVPGGNAPTSSTGTSSAFSWTGTAEQGTALELGEKLQRVDRSKAAPPVPPDNVGTHRTQPGRGQTNTPLGTP</sequence>
<feature type="region of interest" description="Disordered" evidence="1">
    <location>
        <begin position="41"/>
        <end position="129"/>
    </location>
</feature>
<evidence type="ECO:0000313" key="3">
    <source>
        <dbReference type="Proteomes" id="UP001500403"/>
    </source>
</evidence>
<accession>A0ABP6JGZ2</accession>
<dbReference type="Proteomes" id="UP001500403">
    <property type="component" value="Unassembled WGS sequence"/>
</dbReference>
<evidence type="ECO:0000256" key="1">
    <source>
        <dbReference type="SAM" id="MobiDB-lite"/>
    </source>
</evidence>
<keyword evidence="3" id="KW-1185">Reference proteome</keyword>
<feature type="compositionally biased region" description="Basic residues" evidence="1">
    <location>
        <begin position="43"/>
        <end position="55"/>
    </location>
</feature>
<feature type="compositionally biased region" description="Polar residues" evidence="1">
    <location>
        <begin position="112"/>
        <end position="129"/>
    </location>
</feature>
<reference evidence="3" key="1">
    <citation type="journal article" date="2019" name="Int. J. Syst. Evol. Microbiol.">
        <title>The Global Catalogue of Microorganisms (GCM) 10K type strain sequencing project: providing services to taxonomists for standard genome sequencing and annotation.</title>
        <authorList>
            <consortium name="The Broad Institute Genomics Platform"/>
            <consortium name="The Broad Institute Genome Sequencing Center for Infectious Disease"/>
            <person name="Wu L."/>
            <person name="Ma J."/>
        </authorList>
    </citation>
    <scope>NUCLEOTIDE SEQUENCE [LARGE SCALE GENOMIC DNA]</scope>
    <source>
        <strain evidence="3">JCM 9088</strain>
    </source>
</reference>
<feature type="compositionally biased region" description="Polar residues" evidence="1">
    <location>
        <begin position="64"/>
        <end position="83"/>
    </location>
</feature>
<evidence type="ECO:0000313" key="2">
    <source>
        <dbReference type="EMBL" id="GAA2930690.1"/>
    </source>
</evidence>
<comment type="caution">
    <text evidence="2">The sequence shown here is derived from an EMBL/GenBank/DDBJ whole genome shotgun (WGS) entry which is preliminary data.</text>
</comment>
<feature type="compositionally biased region" description="Basic and acidic residues" evidence="1">
    <location>
        <begin position="89"/>
        <end position="100"/>
    </location>
</feature>
<protein>
    <submittedName>
        <fullName evidence="2">Uncharacterized protein</fullName>
    </submittedName>
</protein>